<dbReference type="SUPFAM" id="SSF46626">
    <property type="entry name" value="Cytochrome c"/>
    <property type="match status" value="1"/>
</dbReference>
<dbReference type="InterPro" id="IPR036909">
    <property type="entry name" value="Cyt_c-like_dom_sf"/>
</dbReference>
<protein>
    <recommendedName>
        <fullName evidence="2">Cytochrome c domain-containing protein</fullName>
    </recommendedName>
</protein>
<sequence>MRRVLLGILLIAGAAGTLLAADGEFSEQQAQGKALFEARCVACHQLPEPDMLTENQWKRLLQLMQKRMQQADMPPLDEEEFAQVHAYLASQSK</sequence>
<evidence type="ECO:0000313" key="1">
    <source>
        <dbReference type="EMBL" id="VAX03614.1"/>
    </source>
</evidence>
<dbReference type="GO" id="GO:0020037">
    <property type="term" value="F:heme binding"/>
    <property type="evidence" value="ECO:0007669"/>
    <property type="project" value="InterPro"/>
</dbReference>
<accession>A0A3B1AUY4</accession>
<evidence type="ECO:0008006" key="2">
    <source>
        <dbReference type="Google" id="ProtNLM"/>
    </source>
</evidence>
<dbReference type="AlphaFoldDB" id="A0A3B1AUY4"/>
<dbReference type="EMBL" id="UOFU01000337">
    <property type="protein sequence ID" value="VAX03614.1"/>
    <property type="molecule type" value="Genomic_DNA"/>
</dbReference>
<dbReference type="GO" id="GO:0009055">
    <property type="term" value="F:electron transfer activity"/>
    <property type="evidence" value="ECO:0007669"/>
    <property type="project" value="InterPro"/>
</dbReference>
<dbReference type="InterPro" id="IPR018588">
    <property type="entry name" value="Dihaem_cytochrome-c"/>
</dbReference>
<organism evidence="1">
    <name type="scientific">hydrothermal vent metagenome</name>
    <dbReference type="NCBI Taxonomy" id="652676"/>
    <lineage>
        <taxon>unclassified sequences</taxon>
        <taxon>metagenomes</taxon>
        <taxon>ecological metagenomes</taxon>
    </lineage>
</organism>
<dbReference type="Pfam" id="PF09626">
    <property type="entry name" value="DHC"/>
    <property type="match status" value="1"/>
</dbReference>
<dbReference type="Gene3D" id="1.10.760.10">
    <property type="entry name" value="Cytochrome c-like domain"/>
    <property type="match status" value="1"/>
</dbReference>
<proteinExistence type="predicted"/>
<gene>
    <name evidence="1" type="ORF">MNBD_GAMMA20-1275</name>
</gene>
<name>A0A3B1AUY4_9ZZZZ</name>
<reference evidence="1" key="1">
    <citation type="submission" date="2018-06" db="EMBL/GenBank/DDBJ databases">
        <authorList>
            <person name="Zhirakovskaya E."/>
        </authorList>
    </citation>
    <scope>NUCLEOTIDE SEQUENCE</scope>
</reference>